<dbReference type="RefSeq" id="WP_124945596.1">
    <property type="nucleotide sequence ID" value="NZ_BHVT01000017.1"/>
</dbReference>
<organism evidence="2 3">
    <name type="scientific">Sulfurirhabdus autotrophica</name>
    <dbReference type="NCBI Taxonomy" id="1706046"/>
    <lineage>
        <taxon>Bacteria</taxon>
        <taxon>Pseudomonadati</taxon>
        <taxon>Pseudomonadota</taxon>
        <taxon>Betaproteobacteria</taxon>
        <taxon>Nitrosomonadales</taxon>
        <taxon>Sulfuricellaceae</taxon>
        <taxon>Sulfurirhabdus</taxon>
    </lineage>
</organism>
<dbReference type="SUPFAM" id="SSF54427">
    <property type="entry name" value="NTF2-like"/>
    <property type="match status" value="1"/>
</dbReference>
<protein>
    <submittedName>
        <fullName evidence="2">Ketosteroid isomerase-like protein</fullName>
    </submittedName>
</protein>
<dbReference type="InterPro" id="IPR027417">
    <property type="entry name" value="P-loop_NTPase"/>
</dbReference>
<dbReference type="GO" id="GO:0016853">
    <property type="term" value="F:isomerase activity"/>
    <property type="evidence" value="ECO:0007669"/>
    <property type="project" value="UniProtKB-KW"/>
</dbReference>
<dbReference type="Proteomes" id="UP000295367">
    <property type="component" value="Unassembled WGS sequence"/>
</dbReference>
<dbReference type="InterPro" id="IPR032710">
    <property type="entry name" value="NTF2-like_dom_sf"/>
</dbReference>
<name>A0A4V2W2B4_9PROT</name>
<dbReference type="Gene3D" id="3.10.450.50">
    <property type="match status" value="1"/>
</dbReference>
<sequence length="290" mass="32905">MTTHVLRHYIERADAAINCENFNDLINFYSDDATLVIKPGLNAVGKEQIQKAFVAIAEYFNHSLVVEQGEMHVIESGDTALVLARTILNANQKTDSQFSMERNATYIFKKNRNGEWKCIIDNSYGTELLASSNNPTLHLLCGKIASGKTTLAEKLSKNIRTILISEDEWLANLYPDQIKNISDYVRCTGLFRNAVSRHIESLLKSGISVVLDFPANTPNTRKWMLNIIKQTGAAHQLHYLNCTDEICKERLRLRNIDGVHQFKTSDAEYEQITKYFVPPSPEEGFNTILY</sequence>
<dbReference type="InterPro" id="IPR037401">
    <property type="entry name" value="SnoaL-like"/>
</dbReference>
<evidence type="ECO:0000313" key="3">
    <source>
        <dbReference type="Proteomes" id="UP000295367"/>
    </source>
</evidence>
<dbReference type="Pfam" id="PF13474">
    <property type="entry name" value="SnoaL_3"/>
    <property type="match status" value="1"/>
</dbReference>
<reference evidence="2 3" key="1">
    <citation type="submission" date="2019-03" db="EMBL/GenBank/DDBJ databases">
        <title>Genomic Encyclopedia of Type Strains, Phase IV (KMG-IV): sequencing the most valuable type-strain genomes for metagenomic binning, comparative biology and taxonomic classification.</title>
        <authorList>
            <person name="Goeker M."/>
        </authorList>
    </citation>
    <scope>NUCLEOTIDE SEQUENCE [LARGE SCALE GENOMIC DNA]</scope>
    <source>
        <strain evidence="2 3">DSM 100309</strain>
    </source>
</reference>
<proteinExistence type="predicted"/>
<dbReference type="Gene3D" id="3.40.50.300">
    <property type="entry name" value="P-loop containing nucleotide triphosphate hydrolases"/>
    <property type="match status" value="1"/>
</dbReference>
<feature type="domain" description="SnoaL-like" evidence="1">
    <location>
        <begin position="11"/>
        <end position="117"/>
    </location>
</feature>
<dbReference type="AlphaFoldDB" id="A0A4V2W2B4"/>
<comment type="caution">
    <text evidence="2">The sequence shown here is derived from an EMBL/GenBank/DDBJ whole genome shotgun (WGS) entry which is preliminary data.</text>
</comment>
<dbReference type="SUPFAM" id="SSF52540">
    <property type="entry name" value="P-loop containing nucleoside triphosphate hydrolases"/>
    <property type="match status" value="1"/>
</dbReference>
<keyword evidence="2" id="KW-0413">Isomerase</keyword>
<gene>
    <name evidence="2" type="ORF">EDC63_10588</name>
</gene>
<dbReference type="EMBL" id="SMCO01000005">
    <property type="protein sequence ID" value="TCV87419.1"/>
    <property type="molecule type" value="Genomic_DNA"/>
</dbReference>
<accession>A0A4V2W2B4</accession>
<keyword evidence="3" id="KW-1185">Reference proteome</keyword>
<dbReference type="Pfam" id="PF13671">
    <property type="entry name" value="AAA_33"/>
    <property type="match status" value="1"/>
</dbReference>
<evidence type="ECO:0000259" key="1">
    <source>
        <dbReference type="Pfam" id="PF13474"/>
    </source>
</evidence>
<evidence type="ECO:0000313" key="2">
    <source>
        <dbReference type="EMBL" id="TCV87419.1"/>
    </source>
</evidence>